<dbReference type="eggNOG" id="ENOG502S54C">
    <property type="taxonomic scope" value="Eukaryota"/>
</dbReference>
<dbReference type="Proteomes" id="UP000031512">
    <property type="component" value="Unassembled WGS sequence"/>
</dbReference>
<name>L1LF64_THEEQ</name>
<evidence type="ECO:0000256" key="1">
    <source>
        <dbReference type="SAM" id="MobiDB-lite"/>
    </source>
</evidence>
<proteinExistence type="predicted"/>
<dbReference type="KEGG" id="beq:BEWA_041200"/>
<feature type="compositionally biased region" description="Basic residues" evidence="1">
    <location>
        <begin position="90"/>
        <end position="101"/>
    </location>
</feature>
<dbReference type="AlphaFoldDB" id="L1LF64"/>
<dbReference type="GeneID" id="15807530"/>
<dbReference type="OrthoDB" id="407343at2759"/>
<dbReference type="VEuPathDB" id="PiroplasmaDB:BEWA_041200"/>
<evidence type="ECO:0000313" key="3">
    <source>
        <dbReference type="Proteomes" id="UP000031512"/>
    </source>
</evidence>
<organism evidence="2 3">
    <name type="scientific">Theileria equi strain WA</name>
    <dbReference type="NCBI Taxonomy" id="1537102"/>
    <lineage>
        <taxon>Eukaryota</taxon>
        <taxon>Sar</taxon>
        <taxon>Alveolata</taxon>
        <taxon>Apicomplexa</taxon>
        <taxon>Aconoidasida</taxon>
        <taxon>Piroplasmida</taxon>
        <taxon>Theileriidae</taxon>
        <taxon>Theileria</taxon>
    </lineage>
</organism>
<dbReference type="RefSeq" id="XP_004833534.1">
    <property type="nucleotide sequence ID" value="XM_004833477.1"/>
</dbReference>
<keyword evidence="3" id="KW-1185">Reference proteome</keyword>
<feature type="compositionally biased region" description="Low complexity" evidence="1">
    <location>
        <begin position="104"/>
        <end position="114"/>
    </location>
</feature>
<evidence type="ECO:0000313" key="2">
    <source>
        <dbReference type="EMBL" id="EKX74082.1"/>
    </source>
</evidence>
<dbReference type="EMBL" id="ACOU01000002">
    <property type="protein sequence ID" value="EKX74082.1"/>
    <property type="molecule type" value="Genomic_DNA"/>
</dbReference>
<reference evidence="2 3" key="1">
    <citation type="journal article" date="2012" name="BMC Genomics">
        <title>Comparative genomic analysis and phylogenetic position of Theileria equi.</title>
        <authorList>
            <person name="Kappmeyer L.S."/>
            <person name="Thiagarajan M."/>
            <person name="Herndon D.R."/>
            <person name="Ramsay J.D."/>
            <person name="Caler E."/>
            <person name="Djikeng A."/>
            <person name="Gillespie J.J."/>
            <person name="Lau A.O."/>
            <person name="Roalson E.H."/>
            <person name="Silva J.C."/>
            <person name="Silva M.G."/>
            <person name="Suarez C.E."/>
            <person name="Ueti M.W."/>
            <person name="Nene V.M."/>
            <person name="Mealey R.H."/>
            <person name="Knowles D.P."/>
            <person name="Brayton K.A."/>
        </authorList>
    </citation>
    <scope>NUCLEOTIDE SEQUENCE [LARGE SCALE GENOMIC DNA]</scope>
    <source>
        <strain evidence="2 3">WA</strain>
    </source>
</reference>
<feature type="region of interest" description="Disordered" evidence="1">
    <location>
        <begin position="26"/>
        <end position="176"/>
    </location>
</feature>
<comment type="caution">
    <text evidence="2">The sequence shown here is derived from an EMBL/GenBank/DDBJ whole genome shotgun (WGS) entry which is preliminary data.</text>
</comment>
<feature type="compositionally biased region" description="Basic and acidic residues" evidence="1">
    <location>
        <begin position="144"/>
        <end position="156"/>
    </location>
</feature>
<accession>L1LF64</accession>
<gene>
    <name evidence="2" type="ORF">BEWA_041200</name>
</gene>
<sequence>MKGSKRHLGRFRCFSFRRGRNLFDYVDNPLEAGPEDEELTTEPSPRLSFIEQKEESEGEQPTQEKDTYSYDIYDPYVINLKPTKTLPGKSSRRRDRLRMKFKSADGATTDTTSSKPSEDHTTPDDYLGYGMIVLNDTKNKKRESHNNDSHEGRAFETRASVDPAESQNETNLSGRSSARLLSGSKLLIGGGKGVDSRSSLENRIWDMVEKRGWDMYEGRWNMIGKRVFDNLVQYLTGLEISLCRQVSKVWHRNINDVMVMRSEMVVDNFKSTYRNKLEYDRSYILFQPVLTATKSLRIDVIIRARVMSYCTLYKNSFGYTYSYISLPANNAGTKAEGANGSPPRGSSVPTFISKFIFEVLKKGQKRTITFTRDLSSMHGEDLNVATRASICQVCEGDFIEIPITLINAIGTTDVNSVKFLPIVKDSISSKATQIDQLHREWYTVEPNSKYLMQLFPQNIHSYSIIQPHKLLPQLIHQITQVAGIDVITSKSQYVANHTGVVEESKDIVGHTIEVVSKREPVISMIQRIGLQHDRICHVQLRPGDILQFYLTKG</sequence>
<protein>
    <submittedName>
        <fullName evidence="2">Uncharacterized protein</fullName>
    </submittedName>
</protein>